<dbReference type="InterPro" id="IPR000073">
    <property type="entry name" value="AB_hydrolase_1"/>
</dbReference>
<dbReference type="PANTHER" id="PTHR47280">
    <property type="entry name" value="PHEOPHYTINASE, CHLOROPLASTIC"/>
    <property type="match status" value="1"/>
</dbReference>
<reference evidence="2 3" key="1">
    <citation type="journal article" date="2024" name="Nat. Commun.">
        <title>Phylogenomics reveals the evolutionary origins of lichenization in chlorophyte algae.</title>
        <authorList>
            <person name="Puginier C."/>
            <person name="Libourel C."/>
            <person name="Otte J."/>
            <person name="Skaloud P."/>
            <person name="Haon M."/>
            <person name="Grisel S."/>
            <person name="Petersen M."/>
            <person name="Berrin J.G."/>
            <person name="Delaux P.M."/>
            <person name="Dal Grande F."/>
            <person name="Keller J."/>
        </authorList>
    </citation>
    <scope>NUCLEOTIDE SEQUENCE [LARGE SCALE GENOMIC DNA]</scope>
    <source>
        <strain evidence="2 3">SAG 216-7</strain>
    </source>
</reference>
<name>A0ABR2YGX4_9CHLO</name>
<evidence type="ECO:0000313" key="3">
    <source>
        <dbReference type="Proteomes" id="UP001491310"/>
    </source>
</evidence>
<proteinExistence type="predicted"/>
<dbReference type="Pfam" id="PF12697">
    <property type="entry name" value="Abhydrolase_6"/>
    <property type="match status" value="1"/>
</dbReference>
<dbReference type="EMBL" id="JALJOT010000012">
    <property type="protein sequence ID" value="KAK9905058.1"/>
    <property type="molecule type" value="Genomic_DNA"/>
</dbReference>
<evidence type="ECO:0000313" key="2">
    <source>
        <dbReference type="EMBL" id="KAK9905058.1"/>
    </source>
</evidence>
<feature type="domain" description="AB hydrolase-1" evidence="1">
    <location>
        <begin position="54"/>
        <end position="264"/>
    </location>
</feature>
<evidence type="ECO:0000259" key="1">
    <source>
        <dbReference type="Pfam" id="PF12697"/>
    </source>
</evidence>
<dbReference type="SUPFAM" id="SSF53474">
    <property type="entry name" value="alpha/beta-Hydrolases"/>
    <property type="match status" value="1"/>
</dbReference>
<comment type="caution">
    <text evidence="2">The sequence shown here is derived from an EMBL/GenBank/DDBJ whole genome shotgun (WGS) entry which is preliminary data.</text>
</comment>
<organism evidence="2 3">
    <name type="scientific">Coccomyxa subellipsoidea</name>
    <dbReference type="NCBI Taxonomy" id="248742"/>
    <lineage>
        <taxon>Eukaryota</taxon>
        <taxon>Viridiplantae</taxon>
        <taxon>Chlorophyta</taxon>
        <taxon>core chlorophytes</taxon>
        <taxon>Trebouxiophyceae</taxon>
        <taxon>Trebouxiophyceae incertae sedis</taxon>
        <taxon>Coccomyxaceae</taxon>
        <taxon>Coccomyxa</taxon>
    </lineage>
</organism>
<keyword evidence="3" id="KW-1185">Reference proteome</keyword>
<sequence>MQQNSAELALAALVQPDSKFFPWKWGAKIHYRQAGQRGQKILLVHGFGVEEELRLSIDTWTELLADFITEVIREPCYVVGNSLGGYLAAQLAATRQHLCRGVVYLNATPFWAFMPRPETQELTGRLLRRVVGYDGVMPAPEGLKRVLRSLWWDKFTTEDTVRGILKQVYPIRMVDEKLLSNILAATQHELAVDAIASIIFSPGTVERFGKLAADARCPSCLIYGRHDPWVRPVWGQRLKRLVPNAAYFEIPAGHCPHDETPAAVHWCLKEWIASVEEDRPLCLDVGEEIVVGSEAGEEVIVKHVSGEGQTFLERCVGFFHKAEVGRSAR</sequence>
<dbReference type="PANTHER" id="PTHR47280:SF1">
    <property type="entry name" value="PHEOPHYTINASE, CHLOROPLASTIC"/>
    <property type="match status" value="1"/>
</dbReference>
<dbReference type="Gene3D" id="3.40.50.1820">
    <property type="entry name" value="alpha/beta hydrolase"/>
    <property type="match status" value="1"/>
</dbReference>
<accession>A0ABR2YGX4</accession>
<dbReference type="InterPro" id="IPR029058">
    <property type="entry name" value="AB_hydrolase_fold"/>
</dbReference>
<dbReference type="Proteomes" id="UP001491310">
    <property type="component" value="Unassembled WGS sequence"/>
</dbReference>
<gene>
    <name evidence="2" type="ORF">WJX75_008840</name>
</gene>
<dbReference type="InterPro" id="IPR044211">
    <property type="entry name" value="PPH_chloroplastic"/>
</dbReference>
<protein>
    <recommendedName>
        <fullName evidence="1">AB hydrolase-1 domain-containing protein</fullName>
    </recommendedName>
</protein>